<dbReference type="Gene3D" id="2.40.70.10">
    <property type="entry name" value="Acid Proteases"/>
    <property type="match status" value="2"/>
</dbReference>
<dbReference type="PROSITE" id="PS50106">
    <property type="entry name" value="PDZ"/>
    <property type="match status" value="1"/>
</dbReference>
<sequence>MGAKSIFHVIILILSLLYAPCETYAQGAETVHHEPEARLITRFPFKQFYGGVVVVSARLNDHPDTLQFLLDTGSAGISLDTATCVRLGLKVTPSDKVVRGLAASKNISYAADNTLHLPGLSVDSLDFHINNYELISQVYGIQIDGIIGYSLLHRYIMQVDYDKEEIAMWSNGAFKYPRGGQTLKPNLTFIPVVGAPLRSGKRNVNHRYYFDTGAGMCLLLTTQFVKDSSLLVKRKAKVIPTEAQGLGGKMQMYITTMSEFRVGNYTFRNVPTYLFDDITNITSYPSLAGMIGNDLLRRFNLTLNYAKKEIHLIPNTHYRDHFDYSYTGLIIYLIDNRIEVTDVIRNSPAEKAGFKVGDVILAINNNFSTNLQLYRDILKNIGTRPKLLLMRNNELLVKQLPIRSIL</sequence>
<dbReference type="GO" id="GO:0006508">
    <property type="term" value="P:proteolysis"/>
    <property type="evidence" value="ECO:0007669"/>
    <property type="project" value="UniProtKB-KW"/>
</dbReference>
<evidence type="ECO:0000313" key="3">
    <source>
        <dbReference type="Proteomes" id="UP001449657"/>
    </source>
</evidence>
<dbReference type="InterPro" id="IPR001478">
    <property type="entry name" value="PDZ"/>
</dbReference>
<evidence type="ECO:0000313" key="2">
    <source>
        <dbReference type="EMBL" id="WZN47504.1"/>
    </source>
</evidence>
<dbReference type="Pfam" id="PF17820">
    <property type="entry name" value="PDZ_6"/>
    <property type="match status" value="1"/>
</dbReference>
<dbReference type="Gene3D" id="2.30.42.10">
    <property type="match status" value="1"/>
</dbReference>
<dbReference type="SUPFAM" id="SSF50156">
    <property type="entry name" value="PDZ domain-like"/>
    <property type="match status" value="1"/>
</dbReference>
<dbReference type="InterPro" id="IPR021109">
    <property type="entry name" value="Peptidase_aspartic_dom_sf"/>
</dbReference>
<proteinExistence type="predicted"/>
<keyword evidence="3" id="KW-1185">Reference proteome</keyword>
<dbReference type="Proteomes" id="UP001449657">
    <property type="component" value="Chromosome"/>
</dbReference>
<dbReference type="SMART" id="SM00228">
    <property type="entry name" value="PDZ"/>
    <property type="match status" value="1"/>
</dbReference>
<name>A0ABZ2Z6T7_9BACT</name>
<protein>
    <submittedName>
        <fullName evidence="2">Aspartyl protease family protein</fullName>
    </submittedName>
</protein>
<dbReference type="RefSeq" id="WP_341842139.1">
    <property type="nucleotide sequence ID" value="NZ_CP149792.1"/>
</dbReference>
<reference evidence="2 3" key="1">
    <citation type="submission" date="2024-03" db="EMBL/GenBank/DDBJ databases">
        <title>Chitinophaga caseinilytica sp. nov., a casein hydrolysing bacterium isolated from forest soil.</title>
        <authorList>
            <person name="Lee D.S."/>
            <person name="Han D.M."/>
            <person name="Baek J.H."/>
            <person name="Choi D.G."/>
            <person name="Jeon J.H."/>
            <person name="Jeon C.O."/>
        </authorList>
    </citation>
    <scope>NUCLEOTIDE SEQUENCE [LARGE SCALE GENOMIC DNA]</scope>
    <source>
        <strain evidence="2 3">KACC 19118</strain>
    </source>
</reference>
<accession>A0ABZ2Z6T7</accession>
<keyword evidence="2" id="KW-0645">Protease</keyword>
<organism evidence="2 3">
    <name type="scientific">Chitinophaga caseinilytica</name>
    <dbReference type="NCBI Taxonomy" id="2267521"/>
    <lineage>
        <taxon>Bacteria</taxon>
        <taxon>Pseudomonadati</taxon>
        <taxon>Bacteroidota</taxon>
        <taxon>Chitinophagia</taxon>
        <taxon>Chitinophagales</taxon>
        <taxon>Chitinophagaceae</taxon>
        <taxon>Chitinophaga</taxon>
    </lineage>
</organism>
<dbReference type="GO" id="GO:0008233">
    <property type="term" value="F:peptidase activity"/>
    <property type="evidence" value="ECO:0007669"/>
    <property type="project" value="UniProtKB-KW"/>
</dbReference>
<dbReference type="InterPro" id="IPR041489">
    <property type="entry name" value="PDZ_6"/>
</dbReference>
<gene>
    <name evidence="2" type="ORF">WJU22_04865</name>
</gene>
<dbReference type="InterPro" id="IPR036034">
    <property type="entry name" value="PDZ_sf"/>
</dbReference>
<dbReference type="EMBL" id="CP150096">
    <property type="protein sequence ID" value="WZN47504.1"/>
    <property type="molecule type" value="Genomic_DNA"/>
</dbReference>
<feature type="domain" description="PDZ" evidence="1">
    <location>
        <begin position="309"/>
        <end position="393"/>
    </location>
</feature>
<dbReference type="SUPFAM" id="SSF50630">
    <property type="entry name" value="Acid proteases"/>
    <property type="match status" value="2"/>
</dbReference>
<keyword evidence="2" id="KW-0378">Hydrolase</keyword>
<evidence type="ECO:0000259" key="1">
    <source>
        <dbReference type="PROSITE" id="PS50106"/>
    </source>
</evidence>
<dbReference type="Pfam" id="PF13650">
    <property type="entry name" value="Asp_protease_2"/>
    <property type="match status" value="2"/>
</dbReference>